<dbReference type="AlphaFoldDB" id="A0A1Y2CTC3"/>
<comment type="caution">
    <text evidence="1">The sequence shown here is derived from an EMBL/GenBank/DDBJ whole genome shotgun (WGS) entry which is preliminary data.</text>
</comment>
<protein>
    <submittedName>
        <fullName evidence="1">Uncharacterized protein</fullName>
    </submittedName>
</protein>
<accession>A0A1Y2CTC3</accession>
<proteinExistence type="predicted"/>
<name>A0A1Y2CTC3_9FUNG</name>
<evidence type="ECO:0000313" key="1">
    <source>
        <dbReference type="EMBL" id="ORY50263.1"/>
    </source>
</evidence>
<dbReference type="EMBL" id="MCGO01000007">
    <property type="protein sequence ID" value="ORY50263.1"/>
    <property type="molecule type" value="Genomic_DNA"/>
</dbReference>
<dbReference type="Proteomes" id="UP000193642">
    <property type="component" value="Unassembled WGS sequence"/>
</dbReference>
<reference evidence="1 2" key="1">
    <citation type="submission" date="2016-07" db="EMBL/GenBank/DDBJ databases">
        <title>Pervasive Adenine N6-methylation of Active Genes in Fungi.</title>
        <authorList>
            <consortium name="DOE Joint Genome Institute"/>
            <person name="Mondo S.J."/>
            <person name="Dannebaum R.O."/>
            <person name="Kuo R.C."/>
            <person name="Labutti K."/>
            <person name="Haridas S."/>
            <person name="Kuo A."/>
            <person name="Salamov A."/>
            <person name="Ahrendt S.R."/>
            <person name="Lipzen A."/>
            <person name="Sullivan W."/>
            <person name="Andreopoulos W.B."/>
            <person name="Clum A."/>
            <person name="Lindquist E."/>
            <person name="Daum C."/>
            <person name="Ramamoorthy G.K."/>
            <person name="Gryganskyi A."/>
            <person name="Culley D."/>
            <person name="Magnuson J.K."/>
            <person name="James T.Y."/>
            <person name="O'Malley M.A."/>
            <person name="Stajich J.E."/>
            <person name="Spatafora J.W."/>
            <person name="Visel A."/>
            <person name="Grigoriev I.V."/>
        </authorList>
    </citation>
    <scope>NUCLEOTIDE SEQUENCE [LARGE SCALE GENOMIC DNA]</scope>
    <source>
        <strain evidence="1 2">JEL800</strain>
    </source>
</reference>
<organism evidence="1 2">
    <name type="scientific">Rhizoclosmatium globosum</name>
    <dbReference type="NCBI Taxonomy" id="329046"/>
    <lineage>
        <taxon>Eukaryota</taxon>
        <taxon>Fungi</taxon>
        <taxon>Fungi incertae sedis</taxon>
        <taxon>Chytridiomycota</taxon>
        <taxon>Chytridiomycota incertae sedis</taxon>
        <taxon>Chytridiomycetes</taxon>
        <taxon>Chytridiales</taxon>
        <taxon>Chytriomycetaceae</taxon>
        <taxon>Rhizoclosmatium</taxon>
    </lineage>
</organism>
<keyword evidence="2" id="KW-1185">Reference proteome</keyword>
<evidence type="ECO:0000313" key="2">
    <source>
        <dbReference type="Proteomes" id="UP000193642"/>
    </source>
</evidence>
<sequence>MQSDNRSTVYRRVHCYHHHRPSHRRLFPFSQSLNNNTTTKDRDLLFAALNQISKQLDPINDPDEPDGFDAATPRGKMHNTCCKTLDNEPEYLLSALPPKFPWNPSFATSLFPTNPPQPTSTGPAPAMPDPGLSTIPLNKTNFHFTFTSTSTSTSKTSSYFTYSRPFQILNYRVPNLSHTYSVDVRCRLERKYSTHYRETVGSVSSLPIVHKTPLQMLKGCANVVATSLVESGGEEGSGDDRMEVDDVGSVDVGVTAEGNKKKRKNVVNGVDEARLKVSNVDATLDEASNLDLWSESPAERIKVAACLTYADLIDELVCTQVIPTHQETVAPPIASHLKTDVKVSFIHKQPQNDYEITAVTIKSYLLTSLISVDQQWFTKTSEPVYCVLACGGFGIPVLYTVTTAGLYLFQYKIAP</sequence>
<gene>
    <name evidence="1" type="ORF">BCR33DRAFT_781030</name>
</gene>